<organism evidence="1 2">
    <name type="scientific">Croceicoccus mobilis</name>
    <dbReference type="NCBI Taxonomy" id="1703339"/>
    <lineage>
        <taxon>Bacteria</taxon>
        <taxon>Pseudomonadati</taxon>
        <taxon>Pseudomonadota</taxon>
        <taxon>Alphaproteobacteria</taxon>
        <taxon>Sphingomonadales</taxon>
        <taxon>Erythrobacteraceae</taxon>
        <taxon>Croceicoccus</taxon>
    </lineage>
</organism>
<proteinExistence type="predicted"/>
<dbReference type="EMBL" id="BMIP01000009">
    <property type="protein sequence ID" value="GGD79913.1"/>
    <property type="molecule type" value="Genomic_DNA"/>
</dbReference>
<sequence length="213" mass="23212">MTRPGMRHDLIALPGSIYPDRRNSAGLDLSDEAVLAELGHSLEETAKKHWLAGKPEHGALLAVNDTLAHGFFHLPAQTIVHGIEEGQDAHGKVTGKPLSGVRFVMLIAGNSARKHARSSRDLPCQSDRWSVPCRAAAAFKRRSLRLIGLGVCHRRSQLLDGLRKRALEFVSPFDRIAADGKAEGVCSGPGRGHGNDKGQQEIRRILLWSETSL</sequence>
<comment type="caution">
    <text evidence="1">The sequence shown here is derived from an EMBL/GenBank/DDBJ whole genome shotgun (WGS) entry which is preliminary data.</text>
</comment>
<keyword evidence="2" id="KW-1185">Reference proteome</keyword>
<protein>
    <submittedName>
        <fullName evidence="1">Uncharacterized protein</fullName>
    </submittedName>
</protein>
<gene>
    <name evidence="1" type="ORF">GCM10010990_32310</name>
</gene>
<dbReference type="AlphaFoldDB" id="A0A916Z8E6"/>
<name>A0A916Z8E6_9SPHN</name>
<reference evidence="1" key="1">
    <citation type="journal article" date="2014" name="Int. J. Syst. Evol. Microbiol.">
        <title>Complete genome sequence of Corynebacterium casei LMG S-19264T (=DSM 44701T), isolated from a smear-ripened cheese.</title>
        <authorList>
            <consortium name="US DOE Joint Genome Institute (JGI-PGF)"/>
            <person name="Walter F."/>
            <person name="Albersmeier A."/>
            <person name="Kalinowski J."/>
            <person name="Ruckert C."/>
        </authorList>
    </citation>
    <scope>NUCLEOTIDE SEQUENCE</scope>
    <source>
        <strain evidence="1">CGMCC 1.15360</strain>
    </source>
</reference>
<evidence type="ECO:0000313" key="1">
    <source>
        <dbReference type="EMBL" id="GGD79913.1"/>
    </source>
</evidence>
<reference evidence="1" key="2">
    <citation type="submission" date="2020-09" db="EMBL/GenBank/DDBJ databases">
        <authorList>
            <person name="Sun Q."/>
            <person name="Zhou Y."/>
        </authorList>
    </citation>
    <scope>NUCLEOTIDE SEQUENCE</scope>
    <source>
        <strain evidence="1">CGMCC 1.15360</strain>
    </source>
</reference>
<dbReference type="Proteomes" id="UP000612349">
    <property type="component" value="Unassembled WGS sequence"/>
</dbReference>
<evidence type="ECO:0000313" key="2">
    <source>
        <dbReference type="Proteomes" id="UP000612349"/>
    </source>
</evidence>
<accession>A0A916Z8E6</accession>